<gene>
    <name evidence="5" type="ORF">ATL51_0373</name>
</gene>
<dbReference type="PANTHER" id="PTHR33841:SF1">
    <property type="entry name" value="DNA METHYLTRANSFERASE A"/>
    <property type="match status" value="1"/>
</dbReference>
<dbReference type="EMBL" id="PHUJ01000003">
    <property type="protein sequence ID" value="PKB28751.1"/>
    <property type="molecule type" value="Genomic_DNA"/>
</dbReference>
<evidence type="ECO:0000256" key="3">
    <source>
        <dbReference type="ARBA" id="ARBA00022679"/>
    </source>
</evidence>
<dbReference type="RefSeq" id="WP_100877436.1">
    <property type="nucleotide sequence ID" value="NZ_JBICSI010000005.1"/>
</dbReference>
<dbReference type="Proteomes" id="UP000232453">
    <property type="component" value="Unassembled WGS sequence"/>
</dbReference>
<organism evidence="5 6">
    <name type="scientific">Pseudonocardia alni</name>
    <name type="common">Amycolata alni</name>
    <dbReference type="NCBI Taxonomy" id="33907"/>
    <lineage>
        <taxon>Bacteria</taxon>
        <taxon>Bacillati</taxon>
        <taxon>Actinomycetota</taxon>
        <taxon>Actinomycetes</taxon>
        <taxon>Pseudonocardiales</taxon>
        <taxon>Pseudonocardiaceae</taxon>
        <taxon>Pseudonocardia</taxon>
    </lineage>
</organism>
<accession>A0AA44UKG6</accession>
<dbReference type="InterPro" id="IPR029063">
    <property type="entry name" value="SAM-dependent_MTases_sf"/>
</dbReference>
<evidence type="ECO:0000256" key="2">
    <source>
        <dbReference type="ARBA" id="ARBA00022603"/>
    </source>
</evidence>
<comment type="catalytic activity">
    <reaction evidence="4">
        <text>a 2'-deoxyadenosine in DNA + S-adenosyl-L-methionine = an N(6)-methyl-2'-deoxyadenosine in DNA + S-adenosyl-L-homocysteine + H(+)</text>
        <dbReference type="Rhea" id="RHEA:15197"/>
        <dbReference type="Rhea" id="RHEA-COMP:12418"/>
        <dbReference type="Rhea" id="RHEA-COMP:12419"/>
        <dbReference type="ChEBI" id="CHEBI:15378"/>
        <dbReference type="ChEBI" id="CHEBI:57856"/>
        <dbReference type="ChEBI" id="CHEBI:59789"/>
        <dbReference type="ChEBI" id="CHEBI:90615"/>
        <dbReference type="ChEBI" id="CHEBI:90616"/>
        <dbReference type="EC" id="2.1.1.72"/>
    </reaction>
</comment>
<name>A0AA44UKG6_PSEA5</name>
<proteinExistence type="predicted"/>
<keyword evidence="3" id="KW-0808">Transferase</keyword>
<dbReference type="PANTHER" id="PTHR33841">
    <property type="entry name" value="DNA METHYLTRANSFERASE YEEA-RELATED"/>
    <property type="match status" value="1"/>
</dbReference>
<comment type="caution">
    <text evidence="5">The sequence shown here is derived from an EMBL/GenBank/DDBJ whole genome shotgun (WGS) entry which is preliminary data.</text>
</comment>
<reference evidence="5 6" key="1">
    <citation type="submission" date="2017-11" db="EMBL/GenBank/DDBJ databases">
        <title>Sequencing the genomes of 1000 actinobacteria strains.</title>
        <authorList>
            <person name="Klenk H.-P."/>
        </authorList>
    </citation>
    <scope>NUCLEOTIDE SEQUENCE [LARGE SCALE GENOMIC DNA]</scope>
    <source>
        <strain evidence="5 6">DSM 44104</strain>
    </source>
</reference>
<dbReference type="Gene3D" id="3.40.50.150">
    <property type="entry name" value="Vaccinia Virus protein VP39"/>
    <property type="match status" value="2"/>
</dbReference>
<keyword evidence="2" id="KW-0489">Methyltransferase</keyword>
<dbReference type="InterPro" id="IPR050953">
    <property type="entry name" value="N4_N6_ade-DNA_methylase"/>
</dbReference>
<dbReference type="SUPFAM" id="SSF53335">
    <property type="entry name" value="S-adenosyl-L-methionine-dependent methyltransferases"/>
    <property type="match status" value="1"/>
</dbReference>
<protein>
    <recommendedName>
        <fullName evidence="1">site-specific DNA-methyltransferase (adenine-specific)</fullName>
        <ecNumber evidence="1">2.1.1.72</ecNumber>
    </recommendedName>
</protein>
<evidence type="ECO:0000313" key="6">
    <source>
        <dbReference type="Proteomes" id="UP000232453"/>
    </source>
</evidence>
<evidence type="ECO:0000256" key="1">
    <source>
        <dbReference type="ARBA" id="ARBA00011900"/>
    </source>
</evidence>
<sequence>MSGSDAILVGESWISEHYFSSEAASQSFHAEVLARRKTWDAEEKADRPTPRTRFTKVRQKLEVDLAALAELADRESAVMQDDETVAKATREVYTEIVQVLELRQHGLQVVETGPLWRISAAGITERAPLAVVLARPAVTHEDALAKDQPTLLEPLALEEDGPEFTSAARLVSALFVDESAAPDLALILAGRWIILAEQERWAEGRYLAVDLQLICERNETKRGGEIDRALTCLSAESVAPDAAGKLWWLETLEKSVKHTVGVSKDLREGVRLSIEIIANEVVARRKAQGLDPLPGAEANELAKQSLRFLYRVLFLLYAEASPELGVLPAGAAEYDAGYSLDRLRELVQVELATPRAQAGTHLYESLAVLFGLVDTGHAPAVVTSEADDEDGAGPSDGLYFNALRADLFLPKATRFIDAVGLGNAALQKVLAHLLLSKERSGKDRGFISYAELGINQLGAVYEGLMSYTGFFAETDLYEVAKGGDSSKGSWVVPVSRSEGIAAADFVKAEDPRTGEKKPVLHQAGSFVFRLAGRERQQSASYYTPEVLTRFTVGQALEELLDQDGSRTSAEEILGLTVCEPALGSGAFAIEAVRQLAEQYLKRRQEELGERIDPDEYPRRLQEVKAYLALHNVYGVDLNATAVELAEISLWLDTMVSGLSAPWFGLHLKRGNSLIGARRAVYRRSQVADKSWLSAVPVDLPITSLPTDIEAGRIASDLGDGIHHFLLPADGWGAAADAKEAASLVPDAVKKLKTWRGSTKTKPSKAQVAALAELANRVEALWQISYRRLHIAEQQIRRSIPVWGAGSLPAGGEVTREEIEQSLEDESGAYRRLRRVMDAWTALWFWPLTDAAVTVDGVRAEPPTVDQWVAGLQALLGRNPEFGKEHTKKAVKTAGQISLGEATSWEELGETEELALDFAGARPIKALLIEHPWLVVCERVSQQQGFFHWNLDFATVFATRGGFDLQAGNPPWVRPDVDVDALMAEADPWWKLSTRPSQSTIAAKREETLALGGVADVVINGTTETAAMAEFVGSLAQFPHLAGLRPDLYRCFMEKMWQHNSSCGTIGMIHLESHFTDEKAGHYRSEIYLRLRRHWHFQNKLNLFEIKDEKMFGVTIHGQRNAAPAFLQACWLYHPDTATRSLIHDGCGAEPGMKNEAGKWDLRPHKGRITQVTERMLETWHEALESPDTPVRHTRMLYTVNRTTADVLDKISQRTRIKDLGLQFSLGWDETAARKKGLLEAEWGAPHSWRTAILQGPHLYVSNPMYKRPNASMLHNQDWQETDLESIPTEFLPETIYKIARNLSELLPAYPNWEIGGSRNPTASFYRVAWRSMAAPTGERTLAPALIPPGAMHLTQSVYSAGFPGGPRIALVEATGWLSSLVADLFVRAAPKSSLPKSIINRIPYARNVYLTAELCIRALRLNCVTSAYADIWEESVSQLPRVSKWSGGIEYPSRPRLSDFEESWTPDSPLRIASDRRQALVEIDALVALMLGLTADELCTIYRTQFAVLYGYDRNTYFYDANGRLVPNSVLTVWRKKGERISEEERTATNQAGNTYVYELPFQTLDREHDMRVAYAEFERRLAERS</sequence>
<evidence type="ECO:0000256" key="4">
    <source>
        <dbReference type="ARBA" id="ARBA00047942"/>
    </source>
</evidence>
<dbReference type="GO" id="GO:0032259">
    <property type="term" value="P:methylation"/>
    <property type="evidence" value="ECO:0007669"/>
    <property type="project" value="UniProtKB-KW"/>
</dbReference>
<dbReference type="EC" id="2.1.1.72" evidence="1"/>
<evidence type="ECO:0000313" key="5">
    <source>
        <dbReference type="EMBL" id="PKB28751.1"/>
    </source>
</evidence>
<dbReference type="GO" id="GO:0009007">
    <property type="term" value="F:site-specific DNA-methyltransferase (adenine-specific) activity"/>
    <property type="evidence" value="ECO:0007669"/>
    <property type="project" value="UniProtKB-EC"/>
</dbReference>